<dbReference type="PROSITE" id="PS51257">
    <property type="entry name" value="PROKAR_LIPOPROTEIN"/>
    <property type="match status" value="1"/>
</dbReference>
<keyword evidence="2" id="KW-0614">Plasmid</keyword>
<evidence type="ECO:0000256" key="1">
    <source>
        <dbReference type="SAM" id="MobiDB-lite"/>
    </source>
</evidence>
<evidence type="ECO:0000313" key="3">
    <source>
        <dbReference type="Proteomes" id="UP000501076"/>
    </source>
</evidence>
<geneLocation type="plasmid" evidence="3">
    <name>pfdu301a</name>
</geneLocation>
<name>A0A6M6DZB5_PRIMG</name>
<protein>
    <recommendedName>
        <fullName evidence="4">Lipoprotein</fullName>
    </recommendedName>
</protein>
<dbReference type="RefSeq" id="WP_171777932.1">
    <property type="nucleotide sequence ID" value="NZ_CP045273.1"/>
</dbReference>
<organism evidence="2 3">
    <name type="scientific">Priestia megaterium</name>
    <name type="common">Bacillus megaterium</name>
    <dbReference type="NCBI Taxonomy" id="1404"/>
    <lineage>
        <taxon>Bacteria</taxon>
        <taxon>Bacillati</taxon>
        <taxon>Bacillota</taxon>
        <taxon>Bacilli</taxon>
        <taxon>Bacillales</taxon>
        <taxon>Bacillaceae</taxon>
        <taxon>Priestia</taxon>
    </lineage>
</organism>
<evidence type="ECO:0000313" key="2">
    <source>
        <dbReference type="EMBL" id="QJX79950.1"/>
    </source>
</evidence>
<dbReference type="Proteomes" id="UP000501076">
    <property type="component" value="Plasmid pFDU301A"/>
</dbReference>
<sequence length="289" mass="32419">MKKTMLAATMLSVLAISGCGTQTSKEANADSVEKTGSAIHKNEAEKSVNETPGTTVVKGEGGEEHKTSEEENIEKFDVPKDVEKQRTKAIKGKPLYEILDNDTIAMLGVAIGDSFENVQQKWGNPDLKTGIIENGVNYDTYFYYMPAKSLSNNLIGYKVMIRTEDDAEFADSVGQIKVVVYEKPNETPNIHLPKGFLNKFNGDIVRDHNSIYKDSYYNIYFFYDPGTIQQSQLTVNTQVLNHLEVSTKVMTPGEKSVVMDREVLKYDKSQIESVIEKTQKAIDEDYKKD</sequence>
<gene>
    <name evidence="2" type="ORF">FDZ14_28010</name>
</gene>
<proteinExistence type="predicted"/>
<dbReference type="AlphaFoldDB" id="A0A6M6DZB5"/>
<evidence type="ECO:0008006" key="4">
    <source>
        <dbReference type="Google" id="ProtNLM"/>
    </source>
</evidence>
<feature type="compositionally biased region" description="Basic and acidic residues" evidence="1">
    <location>
        <begin position="60"/>
        <end position="71"/>
    </location>
</feature>
<dbReference type="EMBL" id="CP045273">
    <property type="protein sequence ID" value="QJX79950.1"/>
    <property type="molecule type" value="Genomic_DNA"/>
</dbReference>
<feature type="region of interest" description="Disordered" evidence="1">
    <location>
        <begin position="22"/>
        <end position="71"/>
    </location>
</feature>
<accession>A0A6M6DZB5</accession>
<reference evidence="2 3" key="1">
    <citation type="submission" date="2019-10" db="EMBL/GenBank/DDBJ databases">
        <title>Complete genome sequences for adaption low water activity.</title>
        <authorList>
            <person name="Zhao L."/>
            <person name="Zhong J."/>
        </authorList>
    </citation>
    <scope>NUCLEOTIDE SEQUENCE [LARGE SCALE GENOMIC DNA]</scope>
    <source>
        <strain evidence="2 3">FDU301</strain>
        <plasmid evidence="3">pfdu301a</plasmid>
    </source>
</reference>